<gene>
    <name evidence="1" type="ORF">L6164_022504</name>
</gene>
<dbReference type="Proteomes" id="UP000828941">
    <property type="component" value="Chromosome 9"/>
</dbReference>
<evidence type="ECO:0000313" key="2">
    <source>
        <dbReference type="Proteomes" id="UP000828941"/>
    </source>
</evidence>
<organism evidence="1 2">
    <name type="scientific">Bauhinia variegata</name>
    <name type="common">Purple orchid tree</name>
    <name type="synonym">Phanera variegata</name>
    <dbReference type="NCBI Taxonomy" id="167791"/>
    <lineage>
        <taxon>Eukaryota</taxon>
        <taxon>Viridiplantae</taxon>
        <taxon>Streptophyta</taxon>
        <taxon>Embryophyta</taxon>
        <taxon>Tracheophyta</taxon>
        <taxon>Spermatophyta</taxon>
        <taxon>Magnoliopsida</taxon>
        <taxon>eudicotyledons</taxon>
        <taxon>Gunneridae</taxon>
        <taxon>Pentapetalae</taxon>
        <taxon>rosids</taxon>
        <taxon>fabids</taxon>
        <taxon>Fabales</taxon>
        <taxon>Fabaceae</taxon>
        <taxon>Cercidoideae</taxon>
        <taxon>Cercideae</taxon>
        <taxon>Bauhiniinae</taxon>
        <taxon>Bauhinia</taxon>
    </lineage>
</organism>
<dbReference type="EMBL" id="CM039434">
    <property type="protein sequence ID" value="KAI4322851.1"/>
    <property type="molecule type" value="Genomic_DNA"/>
</dbReference>
<accession>A0ACB9MFV1</accession>
<reference evidence="1 2" key="1">
    <citation type="journal article" date="2022" name="DNA Res.">
        <title>Chromosomal-level genome assembly of the orchid tree Bauhinia variegata (Leguminosae; Cercidoideae) supports the allotetraploid origin hypothesis of Bauhinia.</title>
        <authorList>
            <person name="Zhong Y."/>
            <person name="Chen Y."/>
            <person name="Zheng D."/>
            <person name="Pang J."/>
            <person name="Liu Y."/>
            <person name="Luo S."/>
            <person name="Meng S."/>
            <person name="Qian L."/>
            <person name="Wei D."/>
            <person name="Dai S."/>
            <person name="Zhou R."/>
        </authorList>
    </citation>
    <scope>NUCLEOTIDE SEQUENCE [LARGE SCALE GENOMIC DNA]</scope>
    <source>
        <strain evidence="1">BV-YZ2020</strain>
    </source>
</reference>
<keyword evidence="2" id="KW-1185">Reference proteome</keyword>
<sequence length="136" mass="15327">MPASELGDENGKKKKLGVIVATTIVATLGMLLLGCYFIHKARRRRRRRRRKMTEEPKSSTGEHVDDLDLPLLDLSIIAMATDNFSMKNKIGEGGFGPVYKGILVNDYKWEEKQRVLSCRPHPYWSCMDVVEGGQGC</sequence>
<evidence type="ECO:0000313" key="1">
    <source>
        <dbReference type="EMBL" id="KAI4322851.1"/>
    </source>
</evidence>
<proteinExistence type="predicted"/>
<protein>
    <submittedName>
        <fullName evidence="1">Uncharacterized protein</fullName>
    </submittedName>
</protein>
<name>A0ACB9MFV1_BAUVA</name>
<comment type="caution">
    <text evidence="1">The sequence shown here is derived from an EMBL/GenBank/DDBJ whole genome shotgun (WGS) entry which is preliminary data.</text>
</comment>